<sequence>MEQETTQLILEELRDIKTILGEHSRILESHTEKLDEHGRILESHTEKLDEHGRILESHTEKLDEHGRILEMHTEKLDEHGRILEMHGEKLDSHAVKLELQNETLKEHGKILSALRTGQEEIKAELDGMKVKNAKDYGKIQEQLTHAEANIEVLKDDNWRNKTDICRLKMSLG</sequence>
<accession>A0A1H3IYF3</accession>
<protein>
    <submittedName>
        <fullName evidence="1">Uncharacterized protein</fullName>
    </submittedName>
</protein>
<evidence type="ECO:0000313" key="2">
    <source>
        <dbReference type="Proteomes" id="UP000198935"/>
    </source>
</evidence>
<reference evidence="2" key="1">
    <citation type="submission" date="2016-10" db="EMBL/GenBank/DDBJ databases">
        <authorList>
            <person name="Varghese N."/>
            <person name="Submissions S."/>
        </authorList>
    </citation>
    <scope>NUCLEOTIDE SEQUENCE [LARGE SCALE GENOMIC DNA]</scope>
    <source>
        <strain evidence="2">SP</strain>
    </source>
</reference>
<evidence type="ECO:0000313" key="1">
    <source>
        <dbReference type="EMBL" id="SDY32355.1"/>
    </source>
</evidence>
<gene>
    <name evidence="1" type="ORF">SAMN05421736_101956</name>
</gene>
<proteinExistence type="predicted"/>
<organism evidence="1 2">
    <name type="scientific">Evansella caseinilytica</name>
    <dbReference type="NCBI Taxonomy" id="1503961"/>
    <lineage>
        <taxon>Bacteria</taxon>
        <taxon>Bacillati</taxon>
        <taxon>Bacillota</taxon>
        <taxon>Bacilli</taxon>
        <taxon>Bacillales</taxon>
        <taxon>Bacillaceae</taxon>
        <taxon>Evansella</taxon>
    </lineage>
</organism>
<dbReference type="STRING" id="1503961.SAMN05421736_101956"/>
<dbReference type="Proteomes" id="UP000198935">
    <property type="component" value="Unassembled WGS sequence"/>
</dbReference>
<dbReference type="EMBL" id="FNPI01000001">
    <property type="protein sequence ID" value="SDY32355.1"/>
    <property type="molecule type" value="Genomic_DNA"/>
</dbReference>
<dbReference type="AlphaFoldDB" id="A0A1H3IYF3"/>
<dbReference type="OrthoDB" id="2720606at2"/>
<name>A0A1H3IYF3_9BACI</name>
<keyword evidence="2" id="KW-1185">Reference proteome</keyword>